<evidence type="ECO:0000313" key="3">
    <source>
        <dbReference type="Proteomes" id="UP000292781"/>
    </source>
</evidence>
<dbReference type="EMBL" id="SJFN01000036">
    <property type="protein sequence ID" value="TBW34074.1"/>
    <property type="molecule type" value="Genomic_DNA"/>
</dbReference>
<dbReference type="AlphaFoldDB" id="A0A4Q9VID5"/>
<sequence length="410" mass="43144">MTTAPLAGLKVLELARVLAGPWVGQTLADLGAEVIKIERPVTGDDTRHWGPPFVAAKDGGDLGAAYFHACNRGKHSIAVDFEKPEGAAIVRALAADADVVIENFKVGGLVKYGLDWDTLSALNPKLIYCSITGFGQTGPDAARAGYDFMIQGLGGYMDLTGAADGEPTKVGVAVADLFAGLHGVIAIQAALAARQRTGRGQSIDLALLDTMVAMLANQGMNYLVSGTTPHRMGNAHPNIVPYQVFPVADGHIVVATGNDRQWRDFCAILDLEDLAFDPRFVHNAARVADRAELVPLLEEATRRFHRAELLGKLEAVHVPAGPINSVAEVFADPQVAARALKMDLAEPLAAAGSIPSIRNPIRLSDTPLVQDRAAPRLGADTAAILARLGHGPDEIERLAAAGVIGRAPAA</sequence>
<accession>A0A4Q9VID5</accession>
<dbReference type="OrthoDB" id="9806585at2"/>
<dbReference type="InterPro" id="IPR003673">
    <property type="entry name" value="CoA-Trfase_fam_III"/>
</dbReference>
<dbReference type="Proteomes" id="UP000292781">
    <property type="component" value="Unassembled WGS sequence"/>
</dbReference>
<comment type="caution">
    <text evidence="2">The sequence shown here is derived from an EMBL/GenBank/DDBJ whole genome shotgun (WGS) entry which is preliminary data.</text>
</comment>
<evidence type="ECO:0000256" key="1">
    <source>
        <dbReference type="ARBA" id="ARBA00022679"/>
    </source>
</evidence>
<keyword evidence="1 2" id="KW-0808">Transferase</keyword>
<evidence type="ECO:0000313" key="2">
    <source>
        <dbReference type="EMBL" id="TBW34074.1"/>
    </source>
</evidence>
<dbReference type="Pfam" id="PF02515">
    <property type="entry name" value="CoA_transf_3"/>
    <property type="match status" value="1"/>
</dbReference>
<dbReference type="PANTHER" id="PTHR48207">
    <property type="entry name" value="SUCCINATE--HYDROXYMETHYLGLUTARATE COA-TRANSFERASE"/>
    <property type="match status" value="1"/>
</dbReference>
<dbReference type="RefSeq" id="WP_131311198.1">
    <property type="nucleotide sequence ID" value="NZ_SJFN01000036.1"/>
</dbReference>
<dbReference type="Gene3D" id="3.40.50.10540">
    <property type="entry name" value="Crotonobetainyl-coa:carnitine coa-transferase, domain 1"/>
    <property type="match status" value="1"/>
</dbReference>
<proteinExistence type="predicted"/>
<protein>
    <submittedName>
        <fullName evidence="2">CoA transferase</fullName>
    </submittedName>
</protein>
<gene>
    <name evidence="2" type="ORF">EYW49_18940</name>
</gene>
<reference evidence="2 3" key="1">
    <citation type="submission" date="2019-02" db="EMBL/GenBank/DDBJ databases">
        <title>Siculibacillus lacustris gen. nov., sp. nov., a new rosette-forming bacterium isolated from a freshwater crater lake (Lake St. Ana, Romania).</title>
        <authorList>
            <person name="Felfoldi T."/>
            <person name="Marton Z."/>
            <person name="Szabo A."/>
            <person name="Mentes A."/>
            <person name="Boka K."/>
            <person name="Marialigeti K."/>
            <person name="Mathe I."/>
            <person name="Koncz M."/>
            <person name="Schumann P."/>
            <person name="Toth E."/>
        </authorList>
    </citation>
    <scope>NUCLEOTIDE SEQUENCE [LARGE SCALE GENOMIC DNA]</scope>
    <source>
        <strain evidence="2 3">SA-279</strain>
    </source>
</reference>
<dbReference type="GO" id="GO:0008410">
    <property type="term" value="F:CoA-transferase activity"/>
    <property type="evidence" value="ECO:0007669"/>
    <property type="project" value="TreeGrafter"/>
</dbReference>
<keyword evidence="3" id="KW-1185">Reference proteome</keyword>
<organism evidence="2 3">
    <name type="scientific">Siculibacillus lacustris</name>
    <dbReference type="NCBI Taxonomy" id="1549641"/>
    <lineage>
        <taxon>Bacteria</taxon>
        <taxon>Pseudomonadati</taxon>
        <taxon>Pseudomonadota</taxon>
        <taxon>Alphaproteobacteria</taxon>
        <taxon>Hyphomicrobiales</taxon>
        <taxon>Ancalomicrobiaceae</taxon>
        <taxon>Siculibacillus</taxon>
    </lineage>
</organism>
<name>A0A4Q9VID5_9HYPH</name>
<dbReference type="Gene3D" id="3.30.1540.10">
    <property type="entry name" value="formyl-coa transferase, domain 3"/>
    <property type="match status" value="1"/>
</dbReference>
<dbReference type="PANTHER" id="PTHR48207:SF3">
    <property type="entry name" value="SUCCINATE--HYDROXYMETHYLGLUTARATE COA-TRANSFERASE"/>
    <property type="match status" value="1"/>
</dbReference>
<dbReference type="InterPro" id="IPR023606">
    <property type="entry name" value="CoA-Trfase_III_dom_1_sf"/>
</dbReference>
<dbReference type="SUPFAM" id="SSF89796">
    <property type="entry name" value="CoA-transferase family III (CaiB/BaiF)"/>
    <property type="match status" value="1"/>
</dbReference>
<dbReference type="InterPro" id="IPR050483">
    <property type="entry name" value="CoA-transferase_III_domain"/>
</dbReference>
<dbReference type="InterPro" id="IPR044855">
    <property type="entry name" value="CoA-Trfase_III_dom3_sf"/>
</dbReference>